<proteinExistence type="predicted"/>
<feature type="region of interest" description="Disordered" evidence="1">
    <location>
        <begin position="519"/>
        <end position="540"/>
    </location>
</feature>
<name>R0JSM6_ANAPL</name>
<sequence length="881" mass="96996">MPFLLPLLPVPCPALTWELCLAQGKSISAPSKSKRVRAVCVRQQQALHTTTLWHGGDEAANPTATESQSQKCKAQEKVNGKLKPTSSSSTLSADQLMTKNIMRSHRNHQKPLETTTFRNLPSVAWCKDKPQQLRRRTAVLHKSFLPTHPVRPQGRNAESQSTPDRALLGITSACSQRQAEDAFPQLARIFNNLLHPSITSSQLKLHVDTSSLHCPYSGRFSCRKFPVLLNAAASPLVHHIKMPKRGLTKPPLQIPEPSNYFRLRRCFHQLRGKAILQEMRCERCHPRLEAHLHEGSAVSRLRLAPSTPCPFPISTDCTWVELEQHRPCCRGAAAGIGAWFSWAPCSQAAPDPPQFFGSNCNRKQLQFYNPAPEALEEHGTEAPERPAVTEGAQESHEYGQMRDADLILLQEERAQDRSRDPSTGKQDKKSRSAGDGHDYGTCQAAVWQPEAPELLHPNGKRPSGCRLRSKAERGTWSKARLPQSSSFTQSSKCKIQTRVPLQNCLAKGTFLLVSLSPRHLSPSHGLHAEHSRGPKSSQNREKLPVEAYSGPTNTQISVVQHHYCPTRKGGPNWQRQLAQRSSVPRSVELGRVLQNGAQLSNPSTSFTCSQNGALGERFEPQSGRITSPSQRGQFVKLYSQVASPQTAVCTHYGSDRQPGRLHPYPTGQALALGWKHRARTGPSTPQALELPRSSTASTAGGKNTGIRRTGRKGAARVPPGPPTALGTPALGRSERVSQSWGSAATGDRCSKRANPPLVALVTKLGELPTRQKVILPLLASLNTVCSAVNHPVRGAKSQRRTSRNSSSSSQLDRPQNGSEQRAGDLQAACTKYLEKHLLDFKLHILVQNMKAMCASEGFKWPMKLTRFLSIELPRDQKLLEG</sequence>
<feature type="region of interest" description="Disordered" evidence="1">
    <location>
        <begin position="678"/>
        <end position="751"/>
    </location>
</feature>
<evidence type="ECO:0000313" key="4">
    <source>
        <dbReference type="Proteomes" id="UP000296049"/>
    </source>
</evidence>
<evidence type="ECO:0000256" key="1">
    <source>
        <dbReference type="SAM" id="MobiDB-lite"/>
    </source>
</evidence>
<feature type="chain" id="PRO_5004344023" evidence="2">
    <location>
        <begin position="23"/>
        <end position="881"/>
    </location>
</feature>
<evidence type="ECO:0000313" key="3">
    <source>
        <dbReference type="EMBL" id="EOB00411.1"/>
    </source>
</evidence>
<protein>
    <submittedName>
        <fullName evidence="3">Uncharacterized protein</fullName>
    </submittedName>
</protein>
<gene>
    <name evidence="3" type="ORF">Anapl_00723</name>
</gene>
<feature type="compositionally biased region" description="Polar residues" evidence="1">
    <location>
        <begin position="681"/>
        <end position="701"/>
    </location>
</feature>
<feature type="compositionally biased region" description="Basic and acidic residues" evidence="1">
    <location>
        <begin position="375"/>
        <end position="384"/>
    </location>
</feature>
<feature type="signal peptide" evidence="2">
    <location>
        <begin position="1"/>
        <end position="22"/>
    </location>
</feature>
<dbReference type="AlphaFoldDB" id="R0JSM6"/>
<accession>R0JSM6</accession>
<feature type="compositionally biased region" description="Polar residues" evidence="1">
    <location>
        <begin position="810"/>
        <end position="819"/>
    </location>
</feature>
<feature type="compositionally biased region" description="Basic and acidic residues" evidence="1">
    <location>
        <begin position="413"/>
        <end position="438"/>
    </location>
</feature>
<evidence type="ECO:0000256" key="2">
    <source>
        <dbReference type="SAM" id="SignalP"/>
    </source>
</evidence>
<feature type="region of interest" description="Disordered" evidence="1">
    <location>
        <begin position="375"/>
        <end position="398"/>
    </location>
</feature>
<organism evidence="3 4">
    <name type="scientific">Anas platyrhynchos</name>
    <name type="common">Mallard</name>
    <name type="synonym">Anas boschas</name>
    <dbReference type="NCBI Taxonomy" id="8839"/>
    <lineage>
        <taxon>Eukaryota</taxon>
        <taxon>Metazoa</taxon>
        <taxon>Chordata</taxon>
        <taxon>Craniata</taxon>
        <taxon>Vertebrata</taxon>
        <taxon>Euteleostomi</taxon>
        <taxon>Archelosauria</taxon>
        <taxon>Archosauria</taxon>
        <taxon>Dinosauria</taxon>
        <taxon>Saurischia</taxon>
        <taxon>Theropoda</taxon>
        <taxon>Coelurosauria</taxon>
        <taxon>Aves</taxon>
        <taxon>Neognathae</taxon>
        <taxon>Galloanserae</taxon>
        <taxon>Anseriformes</taxon>
        <taxon>Anatidae</taxon>
        <taxon>Anatinae</taxon>
        <taxon>Anas</taxon>
    </lineage>
</organism>
<dbReference type="EMBL" id="KB743197">
    <property type="protein sequence ID" value="EOB00411.1"/>
    <property type="molecule type" value="Genomic_DNA"/>
</dbReference>
<keyword evidence="4" id="KW-1185">Reference proteome</keyword>
<reference evidence="4" key="1">
    <citation type="journal article" date="2013" name="Nat. Genet.">
        <title>The duck genome and transcriptome provide insight into an avian influenza virus reservoir species.</title>
        <authorList>
            <person name="Huang Y."/>
            <person name="Li Y."/>
            <person name="Burt D.W."/>
            <person name="Chen H."/>
            <person name="Zhang Y."/>
            <person name="Qian W."/>
            <person name="Kim H."/>
            <person name="Gan S."/>
            <person name="Zhao Y."/>
            <person name="Li J."/>
            <person name="Yi K."/>
            <person name="Feng H."/>
            <person name="Zhu P."/>
            <person name="Li B."/>
            <person name="Liu Q."/>
            <person name="Fairley S."/>
            <person name="Magor K.E."/>
            <person name="Du Z."/>
            <person name="Hu X."/>
            <person name="Goodman L."/>
            <person name="Tafer H."/>
            <person name="Vignal A."/>
            <person name="Lee T."/>
            <person name="Kim K.W."/>
            <person name="Sheng Z."/>
            <person name="An Y."/>
            <person name="Searle S."/>
            <person name="Herrero J."/>
            <person name="Groenen M.A."/>
            <person name="Crooijmans R.P."/>
            <person name="Faraut T."/>
            <person name="Cai Q."/>
            <person name="Webster R.G."/>
            <person name="Aldridge J.R."/>
            <person name="Warren W.C."/>
            <person name="Bartschat S."/>
            <person name="Kehr S."/>
            <person name="Marz M."/>
            <person name="Stadler P.F."/>
            <person name="Smith J."/>
            <person name="Kraus R.H."/>
            <person name="Zhao Y."/>
            <person name="Ren L."/>
            <person name="Fei J."/>
            <person name="Morisson M."/>
            <person name="Kaiser P."/>
            <person name="Griffin D.K."/>
            <person name="Rao M."/>
            <person name="Pitel F."/>
            <person name="Wang J."/>
            <person name="Li N."/>
        </authorList>
    </citation>
    <scope>NUCLEOTIDE SEQUENCE [LARGE SCALE GENOMIC DNA]</scope>
</reference>
<feature type="region of interest" description="Disordered" evidence="1">
    <location>
        <begin position="792"/>
        <end position="823"/>
    </location>
</feature>
<feature type="region of interest" description="Disordered" evidence="1">
    <location>
        <begin position="413"/>
        <end position="490"/>
    </location>
</feature>
<feature type="compositionally biased region" description="Basic and acidic residues" evidence="1">
    <location>
        <begin position="526"/>
        <end position="540"/>
    </location>
</feature>
<keyword evidence="2" id="KW-0732">Signal</keyword>
<dbReference type="Proteomes" id="UP000296049">
    <property type="component" value="Unassembled WGS sequence"/>
</dbReference>